<proteinExistence type="predicted"/>
<accession>A0AA44F8S2</accession>
<evidence type="ECO:0000256" key="1">
    <source>
        <dbReference type="SAM" id="Coils"/>
    </source>
</evidence>
<organism evidence="2 3">
    <name type="scientific">Agrobacterium tumefaciens</name>
    <dbReference type="NCBI Taxonomy" id="358"/>
    <lineage>
        <taxon>Bacteria</taxon>
        <taxon>Pseudomonadati</taxon>
        <taxon>Pseudomonadota</taxon>
        <taxon>Alphaproteobacteria</taxon>
        <taxon>Hyphomicrobiales</taxon>
        <taxon>Rhizobiaceae</taxon>
        <taxon>Rhizobium/Agrobacterium group</taxon>
        <taxon>Agrobacterium</taxon>
        <taxon>Agrobacterium tumefaciens complex</taxon>
    </lineage>
</organism>
<evidence type="ECO:0000313" key="3">
    <source>
        <dbReference type="Proteomes" id="UP000702952"/>
    </source>
</evidence>
<dbReference type="RefSeq" id="WP_065660486.1">
    <property type="nucleotide sequence ID" value="NZ_CP123839.1"/>
</dbReference>
<keyword evidence="1" id="KW-0175">Coiled coil</keyword>
<dbReference type="AlphaFoldDB" id="A0AA44F8S2"/>
<gene>
    <name evidence="2" type="ORF">G6M46_22265</name>
</gene>
<comment type="caution">
    <text evidence="2">The sequence shown here is derived from an EMBL/GenBank/DDBJ whole genome shotgun (WGS) entry which is preliminary data.</text>
</comment>
<dbReference type="Proteomes" id="UP000702952">
    <property type="component" value="Unassembled WGS sequence"/>
</dbReference>
<reference evidence="2" key="1">
    <citation type="journal article" date="2020" name="Science">
        <title>Unexpected conservation and global transmission of agrobacterial virulence plasmids.</title>
        <authorList>
            <person name="Weisberg A.J."/>
            <person name="Davis E.W. 2nd"/>
            <person name="Tabima J."/>
            <person name="Belcher M.S."/>
            <person name="Miller M."/>
            <person name="Kuo C.H."/>
            <person name="Loper J.E."/>
            <person name="Grunwald N.J."/>
            <person name="Putnam M.L."/>
            <person name="Chang J.H."/>
        </authorList>
    </citation>
    <scope>NUCLEOTIDE SEQUENCE</scope>
    <source>
        <strain evidence="2">17-1853-1a</strain>
    </source>
</reference>
<name>A0AA44F8S2_AGRTU</name>
<sequence length="181" mass="20458">MTEQMTRADRDTLVKIARQRERVAKSEAKSRAAQLLADFEKQLDRRYQYDENEIWTASIKAAKAAINEAQAKVAAECERLGIPKDFAPTIQLGWESAGRQASKQQRTEMRRVATKQVEAMLKAASNAIERRSLETQEKIMVGGLSTEDARQFLESMPTAESLMPVLEVDSVETLLLEEKRT</sequence>
<protein>
    <submittedName>
        <fullName evidence="2">Uncharacterized protein</fullName>
    </submittedName>
</protein>
<feature type="coiled-coil region" evidence="1">
    <location>
        <begin position="52"/>
        <end position="79"/>
    </location>
</feature>
<evidence type="ECO:0000313" key="2">
    <source>
        <dbReference type="EMBL" id="NTC30860.1"/>
    </source>
</evidence>
<dbReference type="EMBL" id="JAAMAY010000033">
    <property type="protein sequence ID" value="NTC30860.1"/>
    <property type="molecule type" value="Genomic_DNA"/>
</dbReference>